<sequence length="393" mass="42595">METINVDVLVCGGGMSEMACTAFATEAGAKTLVAEKQTEIGGSSNYSAGMYWGSQTYDKLRYWVPAGDVTLQKAWMKDYLPAVQWMRDNVTVGNKISNLHDLHQNRIRSSKANALFTNTSVLRLIQKEPGLPGSTAIGAITCQNTPNSPSTYYEVQAKLVVLATSGFQGSPDITSKYLGQGGDNIVRPNRGLVGDGLNMVIEFGAGANRGMNTCYGHLLPAPLGAEDVDLKDYLPLAQYQSKHCLLIKEAGRRSADETTGDKIINQYLAKQERRREFILFKFFISGGVVDDVQGRCTIEQYDQVMPLRHKYISLDVPVGHGGPRSAPLVDGLLVAGVDAGGFSNLSYSGDLALAFVTGLWAVREAAKQLRLPVPRLPPAHSRDGKDKPVQGLL</sequence>
<dbReference type="InterPro" id="IPR003953">
    <property type="entry name" value="FAD-dep_OxRdtase_2_FAD-bd"/>
</dbReference>
<keyword evidence="8" id="KW-1185">Reference proteome</keyword>
<dbReference type="Pfam" id="PF00890">
    <property type="entry name" value="FAD_binding_2"/>
    <property type="match status" value="1"/>
</dbReference>
<dbReference type="Gene3D" id="3.90.700.10">
    <property type="entry name" value="Succinate dehydrogenase/fumarate reductase flavoprotein, catalytic domain"/>
    <property type="match status" value="1"/>
</dbReference>
<evidence type="ECO:0000256" key="3">
    <source>
        <dbReference type="ARBA" id="ARBA00022827"/>
    </source>
</evidence>
<comment type="cofactor">
    <cofactor evidence="1">
        <name>FAD</name>
        <dbReference type="ChEBI" id="CHEBI:57692"/>
    </cofactor>
</comment>
<evidence type="ECO:0000256" key="1">
    <source>
        <dbReference type="ARBA" id="ARBA00001974"/>
    </source>
</evidence>
<dbReference type="GO" id="GO:0016491">
    <property type="term" value="F:oxidoreductase activity"/>
    <property type="evidence" value="ECO:0007669"/>
    <property type="project" value="UniProtKB-KW"/>
</dbReference>
<keyword evidence="2" id="KW-0285">Flavoprotein</keyword>
<dbReference type="InterPro" id="IPR050315">
    <property type="entry name" value="FAD-oxidoreductase_2"/>
</dbReference>
<dbReference type="OrthoDB" id="7777654at2759"/>
<dbReference type="STRING" id="1835702.A0A1F5L3K0"/>
<accession>A0A1F5L3K0</accession>
<comment type="caution">
    <text evidence="7">The sequence shown here is derived from an EMBL/GenBank/DDBJ whole genome shotgun (WGS) entry which is preliminary data.</text>
</comment>
<evidence type="ECO:0000256" key="4">
    <source>
        <dbReference type="ARBA" id="ARBA00023002"/>
    </source>
</evidence>
<keyword evidence="4" id="KW-0560">Oxidoreductase</keyword>
<dbReference type="PANTHER" id="PTHR43400">
    <property type="entry name" value="FUMARATE REDUCTASE"/>
    <property type="match status" value="1"/>
</dbReference>
<dbReference type="PANTHER" id="PTHR43400:SF10">
    <property type="entry name" value="3-OXOSTEROID 1-DEHYDROGENASE"/>
    <property type="match status" value="1"/>
</dbReference>
<name>A0A1F5L3K0_PENAI</name>
<dbReference type="GO" id="GO:0008202">
    <property type="term" value="P:steroid metabolic process"/>
    <property type="evidence" value="ECO:0007669"/>
    <property type="project" value="UniProtKB-ARBA"/>
</dbReference>
<feature type="domain" description="FAD-dependent oxidoreductase 2 FAD-binding" evidence="6">
    <location>
        <begin position="7"/>
        <end position="86"/>
    </location>
</feature>
<evidence type="ECO:0000259" key="6">
    <source>
        <dbReference type="Pfam" id="PF00890"/>
    </source>
</evidence>
<reference evidence="7 8" key="1">
    <citation type="journal article" date="2016" name="Sci. Rep.">
        <title>Penicillium arizonense, a new, genome sequenced fungal species, reveals a high chemical diversity in secreted metabolites.</title>
        <authorList>
            <person name="Grijseels S."/>
            <person name="Nielsen J.C."/>
            <person name="Randelovic M."/>
            <person name="Nielsen J."/>
            <person name="Nielsen K.F."/>
            <person name="Workman M."/>
            <person name="Frisvad J.C."/>
        </authorList>
    </citation>
    <scope>NUCLEOTIDE SEQUENCE [LARGE SCALE GENOMIC DNA]</scope>
    <source>
        <strain evidence="7 8">CBS 141311</strain>
    </source>
</reference>
<dbReference type="InterPro" id="IPR027477">
    <property type="entry name" value="Succ_DH/fumarate_Rdtase_cat_sf"/>
</dbReference>
<feature type="compositionally biased region" description="Basic and acidic residues" evidence="5">
    <location>
        <begin position="380"/>
        <end position="393"/>
    </location>
</feature>
<dbReference type="AlphaFoldDB" id="A0A1F5L3K0"/>
<dbReference type="InterPro" id="IPR036188">
    <property type="entry name" value="FAD/NAD-bd_sf"/>
</dbReference>
<gene>
    <name evidence="7" type="ORF">PENARI_c036G04164</name>
</gene>
<dbReference type="Proteomes" id="UP000177622">
    <property type="component" value="Unassembled WGS sequence"/>
</dbReference>
<dbReference type="RefSeq" id="XP_022483270.1">
    <property type="nucleotide sequence ID" value="XM_022636855.1"/>
</dbReference>
<proteinExistence type="predicted"/>
<evidence type="ECO:0000256" key="2">
    <source>
        <dbReference type="ARBA" id="ARBA00022630"/>
    </source>
</evidence>
<dbReference type="EMBL" id="LXJU01000036">
    <property type="protein sequence ID" value="OGE47813.1"/>
    <property type="molecule type" value="Genomic_DNA"/>
</dbReference>
<evidence type="ECO:0000313" key="8">
    <source>
        <dbReference type="Proteomes" id="UP000177622"/>
    </source>
</evidence>
<protein>
    <recommendedName>
        <fullName evidence="6">FAD-dependent oxidoreductase 2 FAD-binding domain-containing protein</fullName>
    </recommendedName>
</protein>
<keyword evidence="3" id="KW-0274">FAD</keyword>
<evidence type="ECO:0000256" key="5">
    <source>
        <dbReference type="SAM" id="MobiDB-lite"/>
    </source>
</evidence>
<feature type="region of interest" description="Disordered" evidence="5">
    <location>
        <begin position="374"/>
        <end position="393"/>
    </location>
</feature>
<dbReference type="GeneID" id="34581589"/>
<dbReference type="Gene3D" id="3.50.50.60">
    <property type="entry name" value="FAD/NAD(P)-binding domain"/>
    <property type="match status" value="1"/>
</dbReference>
<evidence type="ECO:0000313" key="7">
    <source>
        <dbReference type="EMBL" id="OGE47813.1"/>
    </source>
</evidence>
<dbReference type="SUPFAM" id="SSF51905">
    <property type="entry name" value="FAD/NAD(P)-binding domain"/>
    <property type="match status" value="1"/>
</dbReference>
<organism evidence="7 8">
    <name type="scientific">Penicillium arizonense</name>
    <dbReference type="NCBI Taxonomy" id="1835702"/>
    <lineage>
        <taxon>Eukaryota</taxon>
        <taxon>Fungi</taxon>
        <taxon>Dikarya</taxon>
        <taxon>Ascomycota</taxon>
        <taxon>Pezizomycotina</taxon>
        <taxon>Eurotiomycetes</taxon>
        <taxon>Eurotiomycetidae</taxon>
        <taxon>Eurotiales</taxon>
        <taxon>Aspergillaceae</taxon>
        <taxon>Penicillium</taxon>
    </lineage>
</organism>